<reference evidence="5" key="2">
    <citation type="submission" date="2015-01" db="EMBL/GenBank/DDBJ databases">
        <title>Evolutionary Origins and Diversification of the Mycorrhizal Mutualists.</title>
        <authorList>
            <consortium name="DOE Joint Genome Institute"/>
            <consortium name="Mycorrhizal Genomics Consortium"/>
            <person name="Kohler A."/>
            <person name="Kuo A."/>
            <person name="Nagy L.G."/>
            <person name="Floudas D."/>
            <person name="Copeland A."/>
            <person name="Barry K.W."/>
            <person name="Cichocki N."/>
            <person name="Veneault-Fourrey C."/>
            <person name="LaButti K."/>
            <person name="Lindquist E.A."/>
            <person name="Lipzen A."/>
            <person name="Lundell T."/>
            <person name="Morin E."/>
            <person name="Murat C."/>
            <person name="Riley R."/>
            <person name="Ohm R."/>
            <person name="Sun H."/>
            <person name="Tunlid A."/>
            <person name="Henrissat B."/>
            <person name="Grigoriev I.V."/>
            <person name="Hibbett D.S."/>
            <person name="Martin F."/>
        </authorList>
    </citation>
    <scope>NUCLEOTIDE SEQUENCE [LARGE SCALE GENOMIC DNA]</scope>
    <source>
        <strain evidence="5">Foug A</strain>
    </source>
</reference>
<dbReference type="HOGENOM" id="CLU_043860_1_0_1"/>
<comment type="similarity">
    <text evidence="1">Belongs to the lcsJ thioesterase family.</text>
</comment>
<evidence type="ECO:0000256" key="1">
    <source>
        <dbReference type="ARBA" id="ARBA00038476"/>
    </source>
</evidence>
<feature type="compositionally biased region" description="Polar residues" evidence="2">
    <location>
        <begin position="242"/>
        <end position="257"/>
    </location>
</feature>
<reference evidence="4 5" key="1">
    <citation type="submission" date="2014-04" db="EMBL/GenBank/DDBJ databases">
        <authorList>
            <consortium name="DOE Joint Genome Institute"/>
            <person name="Kuo A."/>
            <person name="Kohler A."/>
            <person name="Nagy L.G."/>
            <person name="Floudas D."/>
            <person name="Copeland A."/>
            <person name="Barry K.W."/>
            <person name="Cichocki N."/>
            <person name="Veneault-Fourrey C."/>
            <person name="LaButti K."/>
            <person name="Lindquist E.A."/>
            <person name="Lipzen A."/>
            <person name="Lundell T."/>
            <person name="Morin E."/>
            <person name="Murat C."/>
            <person name="Sun H."/>
            <person name="Tunlid A."/>
            <person name="Henrissat B."/>
            <person name="Grigoriev I.V."/>
            <person name="Hibbett D.S."/>
            <person name="Martin F."/>
            <person name="Nordberg H.P."/>
            <person name="Cantor M.N."/>
            <person name="Hua S.X."/>
        </authorList>
    </citation>
    <scope>NUCLEOTIDE SEQUENCE [LARGE SCALE GENOMIC DNA]</scope>
    <source>
        <strain evidence="4 5">Foug A</strain>
    </source>
</reference>
<dbReference type="Gene3D" id="3.10.129.10">
    <property type="entry name" value="Hotdog Thioesterase"/>
    <property type="match status" value="1"/>
</dbReference>
<dbReference type="PANTHER" id="PTHR12475">
    <property type="match status" value="1"/>
</dbReference>
<accession>A0A0C3E0W5</accession>
<dbReference type="InterPro" id="IPR029069">
    <property type="entry name" value="HotDog_dom_sf"/>
</dbReference>
<dbReference type="AlphaFoldDB" id="A0A0C3E0W5"/>
<feature type="region of interest" description="Disordered" evidence="2">
    <location>
        <begin position="232"/>
        <end position="257"/>
    </location>
</feature>
<evidence type="ECO:0008006" key="6">
    <source>
        <dbReference type="Google" id="ProtNLM"/>
    </source>
</evidence>
<keyword evidence="5" id="KW-1185">Reference proteome</keyword>
<evidence type="ECO:0000313" key="5">
    <source>
        <dbReference type="Proteomes" id="UP000053989"/>
    </source>
</evidence>
<gene>
    <name evidence="4" type="ORF">SCLCIDRAFT_322128</name>
</gene>
<sequence length="435" mass="48420">MASQLANVLTGIPAIPAVVTRTHDIQKFVAALQRRLSGIPRARYLSFLKLCAFLVLLVNAGSLPFAWHLRVFWPIIVTRIQFLLLRTRLLFKSSAERKRILAERVEAHCPIGANPFEFVTVYRRWASIDDADMFGMHLSNSSYAKALDSARLRVLWRAFPAWGISGGTLALGATHYHFIREIPLFARYEVRISIASWDNKWMYVIARYVTRPKGHRAIKAGTTMTNGHVTLPSDTPADVDSKTGSPQLNGTLTPNSSVTDMDNLERTVADVLATSRTPTRRLVLEPDGSLLHCIAVSQMCFKQGRISVPPAVALASEGFSNPPSCLESNGSHELPARYTPSNPPPHWAKVREIRVPPSGSMEHFKEFLKNGWKEVPDSNGHAEGADGEKLDVGGKWWEEALGGPIEEKRKNNLEIVETLRVGMERIRGSYHSLEG</sequence>
<dbReference type="InterPro" id="IPR051490">
    <property type="entry name" value="THEM6_lcsJ_thioesterase"/>
</dbReference>
<feature type="transmembrane region" description="Helical" evidence="3">
    <location>
        <begin position="44"/>
        <end position="65"/>
    </location>
</feature>
<evidence type="ECO:0000313" key="4">
    <source>
        <dbReference type="EMBL" id="KIM66440.1"/>
    </source>
</evidence>
<name>A0A0C3E0W5_9AGAM</name>
<keyword evidence="3" id="KW-0812">Transmembrane</keyword>
<keyword evidence="3" id="KW-1133">Transmembrane helix</keyword>
<dbReference type="SUPFAM" id="SSF54637">
    <property type="entry name" value="Thioesterase/thiol ester dehydrase-isomerase"/>
    <property type="match status" value="1"/>
</dbReference>
<proteinExistence type="inferred from homology"/>
<protein>
    <recommendedName>
        <fullName evidence="6">Thioesterase domain-containing protein</fullName>
    </recommendedName>
</protein>
<dbReference type="InParanoid" id="A0A0C3E0W5"/>
<dbReference type="PANTHER" id="PTHR12475:SF4">
    <property type="entry name" value="PROTEIN THEM6"/>
    <property type="match status" value="1"/>
</dbReference>
<dbReference type="Pfam" id="PF13279">
    <property type="entry name" value="4HBT_2"/>
    <property type="match status" value="1"/>
</dbReference>
<evidence type="ECO:0000256" key="2">
    <source>
        <dbReference type="SAM" id="MobiDB-lite"/>
    </source>
</evidence>
<evidence type="ECO:0000256" key="3">
    <source>
        <dbReference type="SAM" id="Phobius"/>
    </source>
</evidence>
<organism evidence="4 5">
    <name type="scientific">Scleroderma citrinum Foug A</name>
    <dbReference type="NCBI Taxonomy" id="1036808"/>
    <lineage>
        <taxon>Eukaryota</taxon>
        <taxon>Fungi</taxon>
        <taxon>Dikarya</taxon>
        <taxon>Basidiomycota</taxon>
        <taxon>Agaricomycotina</taxon>
        <taxon>Agaricomycetes</taxon>
        <taxon>Agaricomycetidae</taxon>
        <taxon>Boletales</taxon>
        <taxon>Sclerodermatineae</taxon>
        <taxon>Sclerodermataceae</taxon>
        <taxon>Scleroderma</taxon>
    </lineage>
</organism>
<keyword evidence="3" id="KW-0472">Membrane</keyword>
<dbReference type="Proteomes" id="UP000053989">
    <property type="component" value="Unassembled WGS sequence"/>
</dbReference>
<dbReference type="EMBL" id="KN822017">
    <property type="protein sequence ID" value="KIM66440.1"/>
    <property type="molecule type" value="Genomic_DNA"/>
</dbReference>
<dbReference type="OrthoDB" id="265761at2759"/>